<dbReference type="PROSITE" id="PS01348">
    <property type="entry name" value="MRAY_2"/>
    <property type="match status" value="1"/>
</dbReference>
<evidence type="ECO:0000256" key="4">
    <source>
        <dbReference type="ARBA" id="ARBA00022692"/>
    </source>
</evidence>
<evidence type="ECO:0000256" key="1">
    <source>
        <dbReference type="ARBA" id="ARBA00004651"/>
    </source>
</evidence>
<keyword evidence="6 7" id="KW-0472">Membrane</keyword>
<protein>
    <submittedName>
        <fullName evidence="8">UDP-N-acetylmuramyl pentapeptide phosphotransferase/UDP-N-acetylglucosamine-1-phosphate transferase</fullName>
    </submittedName>
</protein>
<dbReference type="RefSeq" id="WP_122375988.1">
    <property type="nucleotide sequence ID" value="NZ_BMPB01000011.1"/>
</dbReference>
<comment type="subcellular location">
    <subcellularLocation>
        <location evidence="1">Cell membrane</location>
        <topology evidence="1">Multi-pass membrane protein</topology>
    </subcellularLocation>
</comment>
<comment type="caution">
    <text evidence="8">The sequence shown here is derived from an EMBL/GenBank/DDBJ whole genome shotgun (WGS) entry which is preliminary data.</text>
</comment>
<accession>A0ABR6KRA4</accession>
<feature type="transmembrane region" description="Helical" evidence="7">
    <location>
        <begin position="229"/>
        <end position="252"/>
    </location>
</feature>
<reference evidence="8 9" key="1">
    <citation type="submission" date="2020-08" db="EMBL/GenBank/DDBJ databases">
        <title>Genomic Encyclopedia of Type Strains, Phase IV (KMG-IV): sequencing the most valuable type-strain genomes for metagenomic binning, comparative biology and taxonomic classification.</title>
        <authorList>
            <person name="Goeker M."/>
        </authorList>
    </citation>
    <scope>NUCLEOTIDE SEQUENCE [LARGE SCALE GENOMIC DNA]</scope>
    <source>
        <strain evidence="8 9">DSM 102983</strain>
    </source>
</reference>
<evidence type="ECO:0000256" key="5">
    <source>
        <dbReference type="ARBA" id="ARBA00022989"/>
    </source>
</evidence>
<feature type="transmembrane region" description="Helical" evidence="7">
    <location>
        <begin position="117"/>
        <end position="135"/>
    </location>
</feature>
<feature type="transmembrane region" description="Helical" evidence="7">
    <location>
        <begin position="264"/>
        <end position="284"/>
    </location>
</feature>
<evidence type="ECO:0000313" key="9">
    <source>
        <dbReference type="Proteomes" id="UP000533637"/>
    </source>
</evidence>
<keyword evidence="4 7" id="KW-0812">Transmembrane</keyword>
<dbReference type="InterPro" id="IPR000715">
    <property type="entry name" value="Glycosyl_transferase_4"/>
</dbReference>
<feature type="transmembrane region" description="Helical" evidence="7">
    <location>
        <begin position="315"/>
        <end position="337"/>
    </location>
</feature>
<feature type="transmembrane region" description="Helical" evidence="7">
    <location>
        <begin position="6"/>
        <end position="30"/>
    </location>
</feature>
<gene>
    <name evidence="8" type="ORF">GGQ57_003960</name>
</gene>
<sequence length="370" mass="41818">MASIMLIITGVIISILLSSFIIPRILVVAFRKRLFDIPDERKVHQGIIPRLGGLSFAPSILFTLSFTTGLRYLIGYEIPEEMLCFIIPEFYFLVCGLTLLFLAGIKDDLVGLRYRSKFVIQIIAAAMIPLSGLWINNLYGILGIHELTPWLGIPLTILLIVFICNAINLIDGIDGLASGLSCVSLIILGCLYIHNHLWMYAMLAFASFGVLVPFFYYNVFGKVERCRKIFMGDTGSLTLGYILSFLIIRYSVCAPDIIPYSDGAIIVAFSTIIIPMFDVMRVMFVRWRSHKGIFVADKNHIHHKLLDMGLTQWQAMLFILIMACLFSGVNICLISYIDNNILIGFDILVWTGLNLWFDRIRKKHLAEKST</sequence>
<feature type="transmembrane region" description="Helical" evidence="7">
    <location>
        <begin position="147"/>
        <end position="169"/>
    </location>
</feature>
<dbReference type="Proteomes" id="UP000533637">
    <property type="component" value="Unassembled WGS sequence"/>
</dbReference>
<proteinExistence type="predicted"/>
<evidence type="ECO:0000256" key="6">
    <source>
        <dbReference type="ARBA" id="ARBA00023136"/>
    </source>
</evidence>
<dbReference type="PANTHER" id="PTHR22926">
    <property type="entry name" value="PHOSPHO-N-ACETYLMURAMOYL-PENTAPEPTIDE-TRANSFERASE"/>
    <property type="match status" value="1"/>
</dbReference>
<dbReference type="PANTHER" id="PTHR22926:SF3">
    <property type="entry name" value="UNDECAPRENYL-PHOSPHATE ALPHA-N-ACETYLGLUCOSAMINYL 1-PHOSPHATE TRANSFERASE"/>
    <property type="match status" value="1"/>
</dbReference>
<feature type="transmembrane region" description="Helical" evidence="7">
    <location>
        <begin position="51"/>
        <end position="74"/>
    </location>
</feature>
<keyword evidence="3" id="KW-0808">Transferase</keyword>
<evidence type="ECO:0000256" key="7">
    <source>
        <dbReference type="SAM" id="Phobius"/>
    </source>
</evidence>
<dbReference type="Pfam" id="PF00953">
    <property type="entry name" value="Glycos_transf_4"/>
    <property type="match status" value="1"/>
</dbReference>
<feature type="transmembrane region" description="Helical" evidence="7">
    <location>
        <begin position="176"/>
        <end position="194"/>
    </location>
</feature>
<dbReference type="CDD" id="cd06853">
    <property type="entry name" value="GT_WecA_like"/>
    <property type="match status" value="1"/>
</dbReference>
<feature type="transmembrane region" description="Helical" evidence="7">
    <location>
        <begin position="200"/>
        <end position="217"/>
    </location>
</feature>
<keyword evidence="9" id="KW-1185">Reference proteome</keyword>
<evidence type="ECO:0000313" key="8">
    <source>
        <dbReference type="EMBL" id="MBB4624036.1"/>
    </source>
</evidence>
<evidence type="ECO:0000256" key="3">
    <source>
        <dbReference type="ARBA" id="ARBA00022679"/>
    </source>
</evidence>
<dbReference type="InterPro" id="IPR018480">
    <property type="entry name" value="PNAcMuramoyl-5peptid_Trfase_CS"/>
</dbReference>
<evidence type="ECO:0000256" key="2">
    <source>
        <dbReference type="ARBA" id="ARBA00022475"/>
    </source>
</evidence>
<keyword evidence="2" id="KW-1003">Cell membrane</keyword>
<feature type="transmembrane region" description="Helical" evidence="7">
    <location>
        <begin position="343"/>
        <end position="360"/>
    </location>
</feature>
<feature type="transmembrane region" description="Helical" evidence="7">
    <location>
        <begin position="86"/>
        <end position="105"/>
    </location>
</feature>
<keyword evidence="5 7" id="KW-1133">Transmembrane helix</keyword>
<name>A0ABR6KRA4_9BACT</name>
<organism evidence="8 9">
    <name type="scientific">Parabacteroides faecis</name>
    <dbReference type="NCBI Taxonomy" id="1217282"/>
    <lineage>
        <taxon>Bacteria</taxon>
        <taxon>Pseudomonadati</taxon>
        <taxon>Bacteroidota</taxon>
        <taxon>Bacteroidia</taxon>
        <taxon>Bacteroidales</taxon>
        <taxon>Tannerellaceae</taxon>
        <taxon>Parabacteroides</taxon>
    </lineage>
</organism>
<dbReference type="EMBL" id="JACHOC010000008">
    <property type="protein sequence ID" value="MBB4624036.1"/>
    <property type="molecule type" value="Genomic_DNA"/>
</dbReference>